<accession>A0ABY6FF60</accession>
<dbReference type="Pfam" id="PF24731">
    <property type="entry name" value="DUF7683"/>
    <property type="match status" value="1"/>
</dbReference>
<reference evidence="2" key="1">
    <citation type="submission" date="2021-08" db="EMBL/GenBank/DDBJ databases">
        <title>Complete genome sequence of Pseudomonas phytophila.</title>
        <authorList>
            <person name="Weir B.S."/>
            <person name="Templeton M.D."/>
            <person name="Arshed S."/>
            <person name="Andersen M.T."/>
            <person name="Jayaraman J."/>
        </authorList>
    </citation>
    <scope>NUCLEOTIDE SEQUENCE</scope>
    <source>
        <strain evidence="2">ICMP 23753</strain>
    </source>
</reference>
<evidence type="ECO:0000313" key="3">
    <source>
        <dbReference type="Proteomes" id="UP001063228"/>
    </source>
</evidence>
<name>A0ABY6FF60_9PSED</name>
<gene>
    <name evidence="2" type="ORF">K3169_01125</name>
</gene>
<proteinExistence type="predicted"/>
<evidence type="ECO:0000313" key="2">
    <source>
        <dbReference type="EMBL" id="UXZ96553.1"/>
    </source>
</evidence>
<dbReference type="Proteomes" id="UP001063228">
    <property type="component" value="Chromosome"/>
</dbReference>
<dbReference type="RefSeq" id="WP_231665396.1">
    <property type="nucleotide sequence ID" value="NZ_CP081201.1"/>
</dbReference>
<organism evidence="2 3">
    <name type="scientific">Pseudomonas phytophila</name>
    <dbReference type="NCBI Taxonomy" id="2867264"/>
    <lineage>
        <taxon>Bacteria</taxon>
        <taxon>Pseudomonadati</taxon>
        <taxon>Pseudomonadota</taxon>
        <taxon>Gammaproteobacteria</taxon>
        <taxon>Pseudomonadales</taxon>
        <taxon>Pseudomonadaceae</taxon>
        <taxon>Pseudomonas</taxon>
    </lineage>
</organism>
<sequence>MNYKIEAFDKETRFLAFEVVVPKDCDARLARIMRWSEPQRGDEGYDISAEQAAAIEALIGSPFYDDRHIFQITCNIA</sequence>
<dbReference type="EMBL" id="CP081201">
    <property type="protein sequence ID" value="UXZ96553.1"/>
    <property type="molecule type" value="Genomic_DNA"/>
</dbReference>
<dbReference type="InterPro" id="IPR056100">
    <property type="entry name" value="DUF7683"/>
</dbReference>
<keyword evidence="3" id="KW-1185">Reference proteome</keyword>
<feature type="domain" description="DUF7683" evidence="1">
    <location>
        <begin position="3"/>
        <end position="73"/>
    </location>
</feature>
<protein>
    <recommendedName>
        <fullName evidence="1">DUF7683 domain-containing protein</fullName>
    </recommendedName>
</protein>
<evidence type="ECO:0000259" key="1">
    <source>
        <dbReference type="Pfam" id="PF24731"/>
    </source>
</evidence>